<dbReference type="RefSeq" id="WP_397019703.1">
    <property type="nucleotide sequence ID" value="NZ_JBITMB010000002.1"/>
</dbReference>
<organism evidence="2 3">
    <name type="scientific">Nonomuraea indica</name>
    <dbReference type="NCBI Taxonomy" id="1581193"/>
    <lineage>
        <taxon>Bacteria</taxon>
        <taxon>Bacillati</taxon>
        <taxon>Actinomycetota</taxon>
        <taxon>Actinomycetes</taxon>
        <taxon>Streptosporangiales</taxon>
        <taxon>Streptosporangiaceae</taxon>
        <taxon>Nonomuraea</taxon>
    </lineage>
</organism>
<dbReference type="SMART" id="SM00530">
    <property type="entry name" value="HTH_XRE"/>
    <property type="match status" value="1"/>
</dbReference>
<keyword evidence="3" id="KW-1185">Reference proteome</keyword>
<dbReference type="SUPFAM" id="SSF47413">
    <property type="entry name" value="lambda repressor-like DNA-binding domains"/>
    <property type="match status" value="1"/>
</dbReference>
<sequence>MSYLAGHLGGFGRRVAERREKLGLTRGQLAERAGVEEAYVGYLEEQSESAVREAATRLASALDTTAAHLLGEAPSGDEGGAAAGAHLDELDEEECLRLLSPGGVGRIAYNGRYGPTVLPVNYRVARGAVVFRTTAGGAMEADLRTGLEGVEYLVAFEVDRIEEDTRTGWSVLVQGSLHHVTDEELAEARASGVSPWAGGDRRQYLRIAPARMTGRRISAD</sequence>
<dbReference type="InterPro" id="IPR010982">
    <property type="entry name" value="Lambda_DNA-bd_dom_sf"/>
</dbReference>
<comment type="caution">
    <text evidence="2">The sequence shown here is derived from an EMBL/GenBank/DDBJ whole genome shotgun (WGS) entry which is preliminary data.</text>
</comment>
<dbReference type="InterPro" id="IPR024747">
    <property type="entry name" value="Pyridox_Oxase-rel"/>
</dbReference>
<evidence type="ECO:0000313" key="2">
    <source>
        <dbReference type="EMBL" id="MFI7440005.1"/>
    </source>
</evidence>
<dbReference type="Pfam" id="PF12900">
    <property type="entry name" value="Pyridox_ox_2"/>
    <property type="match status" value="1"/>
</dbReference>
<dbReference type="Proteomes" id="UP001612928">
    <property type="component" value="Unassembled WGS sequence"/>
</dbReference>
<dbReference type="InterPro" id="IPR012349">
    <property type="entry name" value="Split_barrel_FMN-bd"/>
</dbReference>
<dbReference type="Pfam" id="PF13560">
    <property type="entry name" value="HTH_31"/>
    <property type="match status" value="1"/>
</dbReference>
<reference evidence="2 3" key="1">
    <citation type="submission" date="2024-10" db="EMBL/GenBank/DDBJ databases">
        <title>The Natural Products Discovery Center: Release of the First 8490 Sequenced Strains for Exploring Actinobacteria Biosynthetic Diversity.</title>
        <authorList>
            <person name="Kalkreuter E."/>
            <person name="Kautsar S.A."/>
            <person name="Yang D."/>
            <person name="Bader C.D."/>
            <person name="Teijaro C.N."/>
            <person name="Fluegel L."/>
            <person name="Davis C.M."/>
            <person name="Simpson J.R."/>
            <person name="Lauterbach L."/>
            <person name="Steele A.D."/>
            <person name="Gui C."/>
            <person name="Meng S."/>
            <person name="Li G."/>
            <person name="Viehrig K."/>
            <person name="Ye F."/>
            <person name="Su P."/>
            <person name="Kiefer A.F."/>
            <person name="Nichols A."/>
            <person name="Cepeda A.J."/>
            <person name="Yan W."/>
            <person name="Fan B."/>
            <person name="Jiang Y."/>
            <person name="Adhikari A."/>
            <person name="Zheng C.-J."/>
            <person name="Schuster L."/>
            <person name="Cowan T.M."/>
            <person name="Smanski M.J."/>
            <person name="Chevrette M.G."/>
            <person name="De Carvalho L.P.S."/>
            <person name="Shen B."/>
        </authorList>
    </citation>
    <scope>NUCLEOTIDE SEQUENCE [LARGE SCALE GENOMIC DNA]</scope>
    <source>
        <strain evidence="2 3">NPDC049503</strain>
    </source>
</reference>
<dbReference type="Gene3D" id="1.10.260.40">
    <property type="entry name" value="lambda repressor-like DNA-binding domains"/>
    <property type="match status" value="1"/>
</dbReference>
<dbReference type="EMBL" id="JBITMB010000002">
    <property type="protein sequence ID" value="MFI7440005.1"/>
    <property type="molecule type" value="Genomic_DNA"/>
</dbReference>
<name>A0ABW8A0F7_9ACTN</name>
<evidence type="ECO:0000259" key="1">
    <source>
        <dbReference type="PROSITE" id="PS50943"/>
    </source>
</evidence>
<evidence type="ECO:0000313" key="3">
    <source>
        <dbReference type="Proteomes" id="UP001612928"/>
    </source>
</evidence>
<dbReference type="InterPro" id="IPR001387">
    <property type="entry name" value="Cro/C1-type_HTH"/>
</dbReference>
<gene>
    <name evidence="2" type="ORF">ACIBP5_08605</name>
</gene>
<feature type="domain" description="HTH cro/C1-type" evidence="1">
    <location>
        <begin position="15"/>
        <end position="69"/>
    </location>
</feature>
<dbReference type="PROSITE" id="PS50943">
    <property type="entry name" value="HTH_CROC1"/>
    <property type="match status" value="1"/>
</dbReference>
<proteinExistence type="predicted"/>
<protein>
    <submittedName>
        <fullName evidence="2">Helix-turn-helix domain-containing protein</fullName>
    </submittedName>
</protein>
<dbReference type="SUPFAM" id="SSF50475">
    <property type="entry name" value="FMN-binding split barrel"/>
    <property type="match status" value="1"/>
</dbReference>
<accession>A0ABW8A0F7</accession>
<dbReference type="CDD" id="cd00093">
    <property type="entry name" value="HTH_XRE"/>
    <property type="match status" value="1"/>
</dbReference>
<dbReference type="Gene3D" id="2.30.110.10">
    <property type="entry name" value="Electron Transport, Fmn-binding Protein, Chain A"/>
    <property type="match status" value="1"/>
</dbReference>